<keyword evidence="1" id="KW-1133">Transmembrane helix</keyword>
<evidence type="ECO:0000313" key="2">
    <source>
        <dbReference type="EMBL" id="AIQ62062.1"/>
    </source>
</evidence>
<organism evidence="2 3">
    <name type="scientific">Paenibacillus stellifer</name>
    <dbReference type="NCBI Taxonomy" id="169760"/>
    <lineage>
        <taxon>Bacteria</taxon>
        <taxon>Bacillati</taxon>
        <taxon>Bacillota</taxon>
        <taxon>Bacilli</taxon>
        <taxon>Bacillales</taxon>
        <taxon>Paenibacillaceae</taxon>
        <taxon>Paenibacillus</taxon>
    </lineage>
</organism>
<accession>A0A089LMF2</accession>
<dbReference type="AlphaFoldDB" id="A0A089LMF2"/>
<keyword evidence="3" id="KW-1185">Reference proteome</keyword>
<dbReference type="STRING" id="169760.PSTEL_01900"/>
<dbReference type="KEGG" id="pste:PSTEL_01900"/>
<dbReference type="EMBL" id="CP009286">
    <property type="protein sequence ID" value="AIQ62062.1"/>
    <property type="molecule type" value="Genomic_DNA"/>
</dbReference>
<dbReference type="HOGENOM" id="CLU_2736299_0_0_9"/>
<evidence type="ECO:0000313" key="3">
    <source>
        <dbReference type="Proteomes" id="UP000029507"/>
    </source>
</evidence>
<sequence length="71" mass="8016">MFPDHPKSNSEKAREISFLAHDEPEEYQPRNARAAVKPGDYAGERLLNALIAFGATAAVFILFLWLMNLVR</sequence>
<protein>
    <submittedName>
        <fullName evidence="2">Uncharacterized protein</fullName>
    </submittedName>
</protein>
<keyword evidence="1" id="KW-0812">Transmembrane</keyword>
<gene>
    <name evidence="2" type="ORF">PSTEL_01900</name>
</gene>
<dbReference type="Proteomes" id="UP000029507">
    <property type="component" value="Chromosome"/>
</dbReference>
<proteinExistence type="predicted"/>
<keyword evidence="1" id="KW-0472">Membrane</keyword>
<reference evidence="2 3" key="1">
    <citation type="submission" date="2014-08" db="EMBL/GenBank/DDBJ databases">
        <title>Comparative genomics of the Paenibacillus odorifer group.</title>
        <authorList>
            <person name="den Bakker H.C."/>
            <person name="Tsai Y.-C."/>
            <person name="Martin N."/>
            <person name="Korlach J."/>
            <person name="Wiedmann M."/>
        </authorList>
    </citation>
    <scope>NUCLEOTIDE SEQUENCE [LARGE SCALE GENOMIC DNA]</scope>
    <source>
        <strain evidence="2 3">DSM 14472</strain>
    </source>
</reference>
<name>A0A089LMF2_9BACL</name>
<evidence type="ECO:0000256" key="1">
    <source>
        <dbReference type="SAM" id="Phobius"/>
    </source>
</evidence>
<feature type="transmembrane region" description="Helical" evidence="1">
    <location>
        <begin position="46"/>
        <end position="67"/>
    </location>
</feature>
<dbReference type="RefSeq" id="WP_038693123.1">
    <property type="nucleotide sequence ID" value="NZ_CP009286.1"/>
</dbReference>